<comment type="similarity">
    <text evidence="1">Belongs to the sulfotransferase 1 family.</text>
</comment>
<keyword evidence="6" id="KW-1185">Reference proteome</keyword>
<dbReference type="AlphaFoldDB" id="A0A6P7TNE9"/>
<dbReference type="Gene3D" id="3.40.50.300">
    <property type="entry name" value="P-loop containing nucleotide triphosphate hydrolases"/>
    <property type="match status" value="1"/>
</dbReference>
<dbReference type="KEGG" id="osn:115223927"/>
<keyword evidence="4" id="KW-0812">Transmembrane</keyword>
<evidence type="ECO:0000313" key="7">
    <source>
        <dbReference type="RefSeq" id="XP_029650521.1"/>
    </source>
</evidence>
<proteinExistence type="inferred from homology"/>
<reference evidence="7 8" key="1">
    <citation type="submission" date="2025-08" db="UniProtKB">
        <authorList>
            <consortium name="RefSeq"/>
        </authorList>
    </citation>
    <scope>IDENTIFICATION</scope>
</reference>
<keyword evidence="4" id="KW-0472">Membrane</keyword>
<dbReference type="Pfam" id="PF00685">
    <property type="entry name" value="Sulfotransfer_1"/>
    <property type="match status" value="1"/>
</dbReference>
<dbReference type="RefSeq" id="XP_036368916.1">
    <property type="nucleotide sequence ID" value="XM_036513023.1"/>
</dbReference>
<evidence type="ECO:0000259" key="5">
    <source>
        <dbReference type="Pfam" id="PF00685"/>
    </source>
</evidence>
<dbReference type="GO" id="GO:0008146">
    <property type="term" value="F:sulfotransferase activity"/>
    <property type="evidence" value="ECO:0007669"/>
    <property type="project" value="InterPro"/>
</dbReference>
<feature type="transmembrane region" description="Helical" evidence="4">
    <location>
        <begin position="91"/>
        <end position="111"/>
    </location>
</feature>
<dbReference type="InterPro" id="IPR000863">
    <property type="entry name" value="Sulfotransferase_dom"/>
</dbReference>
<dbReference type="RefSeq" id="XP_036368917.1">
    <property type="nucleotide sequence ID" value="XM_036513024.1"/>
</dbReference>
<sequence>MSIMNSFFLPRLLSPKLGTLIRFNPTVSLRPILTQSLRPHACIFVQPLSCLTPKRSSSQQGLFSRGHQQTRWKPAPPYRRKSSQEKMDPRIIYMVYASITIGALLLGTILFSRLKLIYKKYIHDIHTYYDAPFGRRQKLIQYKGVVLPAMLENDLPKIRDFDVRPDDVWVVSWPRSGTTWVQEIVYLIHSDLDISQEEEKNIEQRFHFLENIYPGLPAIAAKESPRLIKSHLPFQLLPEQLSTVKPKIIYVVRNPKDILISYYNFLKMLTPLKFVGTFEEFCDRFTKDKVYYSPWGKHVRTAVDLNQQHHNILIVQYEDLHKDLAGNVQRIAKFLGKELTPEQLLTICHRCLFKNMRQNKSVNYSWWDGYGIRDQTQTEFLRRGKVGDWKHYLTPFFSRRVEKMVKDNLTDVNLNIEYELTVPPTVE</sequence>
<dbReference type="PANTHER" id="PTHR11783">
    <property type="entry name" value="SULFOTRANSFERASE SULT"/>
    <property type="match status" value="1"/>
</dbReference>
<keyword evidence="4" id="KW-1133">Transmembrane helix</keyword>
<evidence type="ECO:0000256" key="2">
    <source>
        <dbReference type="ARBA" id="ARBA00022679"/>
    </source>
</evidence>
<evidence type="ECO:0000313" key="6">
    <source>
        <dbReference type="Proteomes" id="UP000515154"/>
    </source>
</evidence>
<protein>
    <submittedName>
        <fullName evidence="7 8">Sulfotransferase 4A1</fullName>
    </submittedName>
</protein>
<accession>A0A6P7TNE9</accession>
<dbReference type="InterPro" id="IPR027417">
    <property type="entry name" value="P-loop_NTPase"/>
</dbReference>
<evidence type="ECO:0000256" key="1">
    <source>
        <dbReference type="ARBA" id="ARBA00005771"/>
    </source>
</evidence>
<evidence type="ECO:0000313" key="9">
    <source>
        <dbReference type="RefSeq" id="XP_036368917.1"/>
    </source>
</evidence>
<evidence type="ECO:0000313" key="8">
    <source>
        <dbReference type="RefSeq" id="XP_036368916.1"/>
    </source>
</evidence>
<dbReference type="RefSeq" id="XP_029650521.1">
    <property type="nucleotide sequence ID" value="XM_029794661.2"/>
</dbReference>
<feature type="region of interest" description="Disordered" evidence="3">
    <location>
        <begin position="55"/>
        <end position="83"/>
    </location>
</feature>
<dbReference type="SUPFAM" id="SSF52540">
    <property type="entry name" value="P-loop containing nucleoside triphosphate hydrolases"/>
    <property type="match status" value="1"/>
</dbReference>
<name>A0A6P7TNE9_9MOLL</name>
<evidence type="ECO:0000256" key="3">
    <source>
        <dbReference type="SAM" id="MobiDB-lite"/>
    </source>
</evidence>
<feature type="compositionally biased region" description="Polar residues" evidence="3">
    <location>
        <begin position="55"/>
        <end position="71"/>
    </location>
</feature>
<organism evidence="6 7">
    <name type="scientific">Octopus sinensis</name>
    <name type="common">East Asian common octopus</name>
    <dbReference type="NCBI Taxonomy" id="2607531"/>
    <lineage>
        <taxon>Eukaryota</taxon>
        <taxon>Metazoa</taxon>
        <taxon>Spiralia</taxon>
        <taxon>Lophotrochozoa</taxon>
        <taxon>Mollusca</taxon>
        <taxon>Cephalopoda</taxon>
        <taxon>Coleoidea</taxon>
        <taxon>Octopodiformes</taxon>
        <taxon>Octopoda</taxon>
        <taxon>Incirrata</taxon>
        <taxon>Octopodidae</taxon>
        <taxon>Octopus</taxon>
    </lineage>
</organism>
<gene>
    <name evidence="7 8 9" type="primary">LOC115223927</name>
</gene>
<feature type="domain" description="Sulfotransferase" evidence="5">
    <location>
        <begin position="165"/>
        <end position="411"/>
    </location>
</feature>
<evidence type="ECO:0000256" key="4">
    <source>
        <dbReference type="SAM" id="Phobius"/>
    </source>
</evidence>
<dbReference type="Proteomes" id="UP000515154">
    <property type="component" value="Linkage group LG24"/>
</dbReference>
<keyword evidence="2" id="KW-0808">Transferase</keyword>